<reference evidence="1" key="1">
    <citation type="journal article" date="2019" name="Sci. Rep.">
        <title>Draft genome of Tanacetum cinerariifolium, the natural source of mosquito coil.</title>
        <authorList>
            <person name="Yamashiro T."/>
            <person name="Shiraishi A."/>
            <person name="Satake H."/>
            <person name="Nakayama K."/>
        </authorList>
    </citation>
    <scope>NUCLEOTIDE SEQUENCE</scope>
</reference>
<feature type="non-terminal residue" evidence="1">
    <location>
        <position position="1"/>
    </location>
</feature>
<proteinExistence type="predicted"/>
<dbReference type="EMBL" id="BKCJ010430067">
    <property type="protein sequence ID" value="GFA47234.1"/>
    <property type="molecule type" value="Genomic_DNA"/>
</dbReference>
<name>A0A699JPB6_TANCI</name>
<gene>
    <name evidence="1" type="ORF">Tci_619206</name>
</gene>
<comment type="caution">
    <text evidence="1">The sequence shown here is derived from an EMBL/GenBank/DDBJ whole genome shotgun (WGS) entry which is preliminary data.</text>
</comment>
<protein>
    <submittedName>
        <fullName evidence="1">Uncharacterized protein</fullName>
    </submittedName>
</protein>
<evidence type="ECO:0000313" key="1">
    <source>
        <dbReference type="EMBL" id="GFA47234.1"/>
    </source>
</evidence>
<sequence length="127" mass="13988">VVIMSKNVKTIYDVIEDESHFITKVVDNDLGALTVFAKHFMGGVKKTSLTRSKFMVRGEECLEGCVGAGGGLVNEGGDAFGLRKSLFSAILRVVRVVERYLEIMKELFGNRLEVIVRGIEVMTDEGC</sequence>
<organism evidence="1">
    <name type="scientific">Tanacetum cinerariifolium</name>
    <name type="common">Dalmatian daisy</name>
    <name type="synonym">Chrysanthemum cinerariifolium</name>
    <dbReference type="NCBI Taxonomy" id="118510"/>
    <lineage>
        <taxon>Eukaryota</taxon>
        <taxon>Viridiplantae</taxon>
        <taxon>Streptophyta</taxon>
        <taxon>Embryophyta</taxon>
        <taxon>Tracheophyta</taxon>
        <taxon>Spermatophyta</taxon>
        <taxon>Magnoliopsida</taxon>
        <taxon>eudicotyledons</taxon>
        <taxon>Gunneridae</taxon>
        <taxon>Pentapetalae</taxon>
        <taxon>asterids</taxon>
        <taxon>campanulids</taxon>
        <taxon>Asterales</taxon>
        <taxon>Asteraceae</taxon>
        <taxon>Asteroideae</taxon>
        <taxon>Anthemideae</taxon>
        <taxon>Anthemidinae</taxon>
        <taxon>Tanacetum</taxon>
    </lineage>
</organism>
<accession>A0A699JPB6</accession>
<dbReference type="AlphaFoldDB" id="A0A699JPB6"/>